<dbReference type="InterPro" id="IPR001878">
    <property type="entry name" value="Znf_CCHC"/>
</dbReference>
<evidence type="ECO:0000256" key="1">
    <source>
        <dbReference type="PROSITE-ProRule" id="PRU00047"/>
    </source>
</evidence>
<organism evidence="4 5">
    <name type="scientific">Sesamum alatum</name>
    <dbReference type="NCBI Taxonomy" id="300844"/>
    <lineage>
        <taxon>Eukaryota</taxon>
        <taxon>Viridiplantae</taxon>
        <taxon>Streptophyta</taxon>
        <taxon>Embryophyta</taxon>
        <taxon>Tracheophyta</taxon>
        <taxon>Spermatophyta</taxon>
        <taxon>Magnoliopsida</taxon>
        <taxon>eudicotyledons</taxon>
        <taxon>Gunneridae</taxon>
        <taxon>Pentapetalae</taxon>
        <taxon>asterids</taxon>
        <taxon>lamiids</taxon>
        <taxon>Lamiales</taxon>
        <taxon>Pedaliaceae</taxon>
        <taxon>Sesamum</taxon>
    </lineage>
</organism>
<dbReference type="PANTHER" id="PTHR31286">
    <property type="entry name" value="GLYCINE-RICH CELL WALL STRUCTURAL PROTEIN 1.8-LIKE"/>
    <property type="match status" value="1"/>
</dbReference>
<dbReference type="EMBL" id="JACGWO010000012">
    <property type="protein sequence ID" value="KAK4414050.1"/>
    <property type="molecule type" value="Genomic_DNA"/>
</dbReference>
<sequence length="302" mass="34404">MNDREISESAQLDHHHMITDEKQAKDETTAAESEQKNDGPCKNGRGWFIDVFSTAMVSWLRTGSSALHLMGYSVGRPALIGIPNDTKPELTKLQWCDFTVHVHNLPQERWLKSMAEFIGNKLGRYRVMDWYKEEPSSFAGFKIRVGLNISNSLRRFMKIWSPDGDDYIIHFTYARLLNFCYLCGLIGHISKDCDIHYTDGFVDPGSDTPFEPWLRQIGTVRGGQVFPTHGSCGRMFPTIMRQTPSACKDVENDMRGSRILGDFVHKYNTEEKCKKDADKGIEDGKVSAVIDIKKEKMDLPNK</sequence>
<dbReference type="PROSITE" id="PS50158">
    <property type="entry name" value="ZF_CCHC"/>
    <property type="match status" value="1"/>
</dbReference>
<dbReference type="InterPro" id="IPR040256">
    <property type="entry name" value="At4g02000-like"/>
</dbReference>
<gene>
    <name evidence="4" type="ORF">Salat_2817800</name>
</gene>
<keyword evidence="1" id="KW-0862">Zinc</keyword>
<accession>A0AAE2C9U0</accession>
<comment type="caution">
    <text evidence="4">The sequence shown here is derived from an EMBL/GenBank/DDBJ whole genome shotgun (WGS) entry which is preliminary data.</text>
</comment>
<reference evidence="4" key="1">
    <citation type="submission" date="2020-06" db="EMBL/GenBank/DDBJ databases">
        <authorList>
            <person name="Li T."/>
            <person name="Hu X."/>
            <person name="Zhang T."/>
            <person name="Song X."/>
            <person name="Zhang H."/>
            <person name="Dai N."/>
            <person name="Sheng W."/>
            <person name="Hou X."/>
            <person name="Wei L."/>
        </authorList>
    </citation>
    <scope>NUCLEOTIDE SEQUENCE</scope>
    <source>
        <strain evidence="4">3651</strain>
        <tissue evidence="4">Leaf</tissue>
    </source>
</reference>
<evidence type="ECO:0000313" key="4">
    <source>
        <dbReference type="EMBL" id="KAK4414050.1"/>
    </source>
</evidence>
<proteinExistence type="predicted"/>
<reference evidence="4" key="2">
    <citation type="journal article" date="2024" name="Plant">
        <title>Genomic evolution and insights into agronomic trait innovations of Sesamum species.</title>
        <authorList>
            <person name="Miao H."/>
            <person name="Wang L."/>
            <person name="Qu L."/>
            <person name="Liu H."/>
            <person name="Sun Y."/>
            <person name="Le M."/>
            <person name="Wang Q."/>
            <person name="Wei S."/>
            <person name="Zheng Y."/>
            <person name="Lin W."/>
            <person name="Duan Y."/>
            <person name="Cao H."/>
            <person name="Xiong S."/>
            <person name="Wang X."/>
            <person name="Wei L."/>
            <person name="Li C."/>
            <person name="Ma Q."/>
            <person name="Ju M."/>
            <person name="Zhao R."/>
            <person name="Li G."/>
            <person name="Mu C."/>
            <person name="Tian Q."/>
            <person name="Mei H."/>
            <person name="Zhang T."/>
            <person name="Gao T."/>
            <person name="Zhang H."/>
        </authorList>
    </citation>
    <scope>NUCLEOTIDE SEQUENCE</scope>
    <source>
        <strain evidence="4">3651</strain>
    </source>
</reference>
<protein>
    <recommendedName>
        <fullName evidence="3">CCHC-type domain-containing protein</fullName>
    </recommendedName>
</protein>
<keyword evidence="1" id="KW-0479">Metal-binding</keyword>
<evidence type="ECO:0000313" key="5">
    <source>
        <dbReference type="Proteomes" id="UP001293254"/>
    </source>
</evidence>
<keyword evidence="1" id="KW-0863">Zinc-finger</keyword>
<dbReference type="Pfam" id="PF14392">
    <property type="entry name" value="zf-CCHC_4"/>
    <property type="match status" value="1"/>
</dbReference>
<dbReference type="AlphaFoldDB" id="A0AAE2C9U0"/>
<dbReference type="Proteomes" id="UP001293254">
    <property type="component" value="Unassembled WGS sequence"/>
</dbReference>
<evidence type="ECO:0000256" key="2">
    <source>
        <dbReference type="SAM" id="MobiDB-lite"/>
    </source>
</evidence>
<keyword evidence="5" id="KW-1185">Reference proteome</keyword>
<evidence type="ECO:0000259" key="3">
    <source>
        <dbReference type="PROSITE" id="PS50158"/>
    </source>
</evidence>
<dbReference type="PANTHER" id="PTHR31286:SF178">
    <property type="entry name" value="DUF4283 DOMAIN-CONTAINING PROTEIN"/>
    <property type="match status" value="1"/>
</dbReference>
<feature type="domain" description="CCHC-type" evidence="3">
    <location>
        <begin position="180"/>
        <end position="193"/>
    </location>
</feature>
<dbReference type="GO" id="GO:0008270">
    <property type="term" value="F:zinc ion binding"/>
    <property type="evidence" value="ECO:0007669"/>
    <property type="project" value="UniProtKB-KW"/>
</dbReference>
<name>A0AAE2C9U0_9LAMI</name>
<feature type="region of interest" description="Disordered" evidence="2">
    <location>
        <begin position="1"/>
        <end position="39"/>
    </location>
</feature>
<dbReference type="InterPro" id="IPR025836">
    <property type="entry name" value="Zn_knuckle_CX2CX4HX4C"/>
</dbReference>
<dbReference type="GO" id="GO:0003676">
    <property type="term" value="F:nucleic acid binding"/>
    <property type="evidence" value="ECO:0007669"/>
    <property type="project" value="InterPro"/>
</dbReference>